<protein>
    <recommendedName>
        <fullName evidence="6">Phosphotriesterase-related protein</fullName>
    </recommendedName>
</protein>
<dbReference type="PIRSF" id="PIRSF016839">
    <property type="entry name" value="PhP"/>
    <property type="match status" value="1"/>
</dbReference>
<comment type="caution">
    <text evidence="3">Lacks conserved residue(s) required for the propagation of feature annotation.</text>
</comment>
<dbReference type="Pfam" id="PF02126">
    <property type="entry name" value="PTE"/>
    <property type="match status" value="1"/>
</dbReference>
<dbReference type="SUPFAM" id="SSF51556">
    <property type="entry name" value="Metallo-dependent hydrolases"/>
    <property type="match status" value="1"/>
</dbReference>
<dbReference type="RefSeq" id="WP_326837325.1">
    <property type="nucleotide sequence ID" value="NZ_CP142149.1"/>
</dbReference>
<evidence type="ECO:0008006" key="6">
    <source>
        <dbReference type="Google" id="ProtNLM"/>
    </source>
</evidence>
<proteinExistence type="inferred from homology"/>
<evidence type="ECO:0000256" key="1">
    <source>
        <dbReference type="ARBA" id="ARBA00022723"/>
    </source>
</evidence>
<name>A0ABZ1ILC0_9PSEU</name>
<evidence type="ECO:0000313" key="5">
    <source>
        <dbReference type="Proteomes" id="UP001330812"/>
    </source>
</evidence>
<evidence type="ECO:0000256" key="3">
    <source>
        <dbReference type="PROSITE-ProRule" id="PRU00679"/>
    </source>
</evidence>
<evidence type="ECO:0000313" key="4">
    <source>
        <dbReference type="EMBL" id="WSE34517.1"/>
    </source>
</evidence>
<dbReference type="EMBL" id="CP142149">
    <property type="protein sequence ID" value="WSE34517.1"/>
    <property type="molecule type" value="Genomic_DNA"/>
</dbReference>
<keyword evidence="1" id="KW-0479">Metal-binding</keyword>
<keyword evidence="5" id="KW-1185">Reference proteome</keyword>
<keyword evidence="2" id="KW-0378">Hydrolase</keyword>
<dbReference type="PANTHER" id="PTHR10819:SF3">
    <property type="entry name" value="PHOSPHOTRIESTERASE-RELATED PROTEIN"/>
    <property type="match status" value="1"/>
</dbReference>
<dbReference type="Gene3D" id="3.20.20.140">
    <property type="entry name" value="Metal-dependent hydrolases"/>
    <property type="match status" value="1"/>
</dbReference>
<reference evidence="4 5" key="1">
    <citation type="journal article" date="2015" name="Int. J. Syst. Evol. Microbiol.">
        <title>Amycolatopsis rhabdoformis sp. nov., an actinomycete isolated from a tropical forest soil.</title>
        <authorList>
            <person name="Souza W.R."/>
            <person name="Silva R.E."/>
            <person name="Goodfellow M."/>
            <person name="Busarakam K."/>
            <person name="Figueiro F.S."/>
            <person name="Ferreira D."/>
            <person name="Rodrigues-Filho E."/>
            <person name="Moraes L.A.B."/>
            <person name="Zucchi T.D."/>
        </authorList>
    </citation>
    <scope>NUCLEOTIDE SEQUENCE [LARGE SCALE GENOMIC DNA]</scope>
    <source>
        <strain evidence="4 5">NCIMB 14900</strain>
    </source>
</reference>
<organism evidence="4 5">
    <name type="scientific">Amycolatopsis rhabdoformis</name>
    <dbReference type="NCBI Taxonomy" id="1448059"/>
    <lineage>
        <taxon>Bacteria</taxon>
        <taxon>Bacillati</taxon>
        <taxon>Actinomycetota</taxon>
        <taxon>Actinomycetes</taxon>
        <taxon>Pseudonocardiales</taxon>
        <taxon>Pseudonocardiaceae</taxon>
        <taxon>Amycolatopsis</taxon>
    </lineage>
</organism>
<dbReference type="PANTHER" id="PTHR10819">
    <property type="entry name" value="PHOSPHOTRIESTERASE-RELATED"/>
    <property type="match status" value="1"/>
</dbReference>
<comment type="similarity">
    <text evidence="3">Belongs to the metallo-dependent hydrolases superfamily. Phosphotriesterase family.</text>
</comment>
<accession>A0ABZ1ILC0</accession>
<evidence type="ECO:0000256" key="2">
    <source>
        <dbReference type="ARBA" id="ARBA00022801"/>
    </source>
</evidence>
<dbReference type="InterPro" id="IPR032466">
    <property type="entry name" value="Metal_Hydrolase"/>
</dbReference>
<dbReference type="Proteomes" id="UP001330812">
    <property type="component" value="Chromosome"/>
</dbReference>
<dbReference type="PROSITE" id="PS51347">
    <property type="entry name" value="PHOSPHOTRIESTERASE_2"/>
    <property type="match status" value="1"/>
</dbReference>
<sequence>MADETVTTVTGTVRAEDLGITAMHEHLLIDLKRVSGIPESILDDVELVIAEVAAFKAAGGATIVELTNRNLGRRPEELKVIAEATGLNVVMGCGWYREKYYDAEVFTTPTQQLAEDIVRDIEVGVGPQRIKAGIIGEIGTEGDYLRPAEERSFRAAARAQIVTGLTLSTHASAGRAGLAQLDVLAEEHVDPRRVIIGHCDRRRDLDYYLEIVRRGAWVQFDLLREPTDWELDKRVRLAVDFIAAGHLDRLLISQDVCRKNHLKNFGGGGYDRMLVEFVPKLRAAGISEEQIEILFVHNPRAALTGARVAH</sequence>
<gene>
    <name evidence="4" type="ORF">VSH64_20930</name>
</gene>
<dbReference type="InterPro" id="IPR001559">
    <property type="entry name" value="Phosphotriesterase"/>
</dbReference>